<keyword evidence="2" id="KW-1133">Transmembrane helix</keyword>
<dbReference type="EMBL" id="QJSX01000004">
    <property type="protein sequence ID" value="PYE54873.1"/>
    <property type="molecule type" value="Genomic_DNA"/>
</dbReference>
<comment type="similarity">
    <text evidence="1 2">Belongs to the complex I subunit 6 family.</text>
</comment>
<dbReference type="RefSeq" id="WP_110885990.1">
    <property type="nucleotide sequence ID" value="NZ_QJSX01000004.1"/>
</dbReference>
<keyword evidence="2" id="KW-0874">Quinone</keyword>
<dbReference type="AlphaFoldDB" id="A0A318SPX0"/>
<gene>
    <name evidence="3" type="ORF">DES52_104144</name>
</gene>
<feature type="transmembrane region" description="Helical" evidence="2">
    <location>
        <begin position="53"/>
        <end position="77"/>
    </location>
</feature>
<keyword evidence="2" id="KW-0520">NAD</keyword>
<comment type="caution">
    <text evidence="3">The sequence shown here is derived from an EMBL/GenBank/DDBJ whole genome shotgun (WGS) entry which is preliminary data.</text>
</comment>
<dbReference type="Pfam" id="PF00499">
    <property type="entry name" value="Oxidored_q3"/>
    <property type="match status" value="1"/>
</dbReference>
<comment type="subcellular location">
    <subcellularLocation>
        <location evidence="2">Cell membrane</location>
        <topology evidence="2">Multi-pass membrane protein</topology>
    </subcellularLocation>
</comment>
<dbReference type="GO" id="GO:0008137">
    <property type="term" value="F:NADH dehydrogenase (ubiquinone) activity"/>
    <property type="evidence" value="ECO:0007669"/>
    <property type="project" value="UniProtKB-UniRule"/>
</dbReference>
<dbReference type="EC" id="7.1.1.-" evidence="2"/>
<comment type="caution">
    <text evidence="2">Lacks conserved residue(s) required for the propagation of feature annotation.</text>
</comment>
<comment type="function">
    <text evidence="2">NDH-1 shuttles electrons from NADH, via FMN and iron-sulfur (Fe-S) centers, to quinones in the respiratory chain. Couples the redox reaction to proton translocation (for every two electrons transferred, four hydrogen ions are translocated across the cytoplasmic membrane), and thus conserves the redox energy in a proton gradient.</text>
</comment>
<evidence type="ECO:0000313" key="3">
    <source>
        <dbReference type="EMBL" id="PYE54873.1"/>
    </source>
</evidence>
<dbReference type="PANTHER" id="PTHR33269">
    <property type="entry name" value="NADH-UBIQUINONE OXIDOREDUCTASE CHAIN 6"/>
    <property type="match status" value="1"/>
</dbReference>
<organism evidence="3 4">
    <name type="scientific">Deinococcus yavapaiensis KR-236</name>
    <dbReference type="NCBI Taxonomy" id="694435"/>
    <lineage>
        <taxon>Bacteria</taxon>
        <taxon>Thermotogati</taxon>
        <taxon>Deinococcota</taxon>
        <taxon>Deinococci</taxon>
        <taxon>Deinococcales</taxon>
        <taxon>Deinococcaceae</taxon>
        <taxon>Deinococcus</taxon>
    </lineage>
</organism>
<keyword evidence="2" id="KW-0472">Membrane</keyword>
<protein>
    <recommendedName>
        <fullName evidence="2">NADH-quinone oxidoreductase subunit J</fullName>
        <ecNumber evidence="2">7.1.1.-</ecNumber>
    </recommendedName>
</protein>
<keyword evidence="2" id="KW-1003">Cell membrane</keyword>
<comment type="catalytic activity">
    <reaction evidence="2">
        <text>a quinone + NADH + 5 H(+)(in) = a quinol + NAD(+) + 4 H(+)(out)</text>
        <dbReference type="Rhea" id="RHEA:57888"/>
        <dbReference type="ChEBI" id="CHEBI:15378"/>
        <dbReference type="ChEBI" id="CHEBI:24646"/>
        <dbReference type="ChEBI" id="CHEBI:57540"/>
        <dbReference type="ChEBI" id="CHEBI:57945"/>
        <dbReference type="ChEBI" id="CHEBI:132124"/>
    </reaction>
</comment>
<feature type="transmembrane region" description="Helical" evidence="2">
    <location>
        <begin position="141"/>
        <end position="163"/>
    </location>
</feature>
<dbReference type="PANTHER" id="PTHR33269:SF17">
    <property type="entry name" value="NADH-UBIQUINONE OXIDOREDUCTASE CHAIN 6"/>
    <property type="match status" value="1"/>
</dbReference>
<evidence type="ECO:0000256" key="1">
    <source>
        <dbReference type="ARBA" id="ARBA00005698"/>
    </source>
</evidence>
<dbReference type="GO" id="GO:0005886">
    <property type="term" value="C:plasma membrane"/>
    <property type="evidence" value="ECO:0007669"/>
    <property type="project" value="UniProtKB-SubCell"/>
</dbReference>
<dbReference type="Gene3D" id="1.20.120.1200">
    <property type="entry name" value="NADH-ubiquinone/plastoquinone oxidoreductase chain 6, subunit NuoJ"/>
    <property type="match status" value="1"/>
</dbReference>
<evidence type="ECO:0000256" key="2">
    <source>
        <dbReference type="RuleBase" id="RU004429"/>
    </source>
</evidence>
<keyword evidence="2" id="KW-0812">Transmembrane</keyword>
<sequence length="201" mass="20664">MSALAFVLIALVIVTGALVTVLAANAVHAALGLVATLIGLAMMYTSLNAHFLAATQVIVYAGAIMVLFLFVIMLLDASQPVTAQNKIPFVNEIAALGAGLLATSIGLIALTWKAPRALATATAHLQDGSPAAVGETLLTKFVFPFEAVSVLLLVAIVGSVVLVRKPVPSVEEAPEGQAVTTGERELGAALLSTPVVERRNS</sequence>
<dbReference type="OrthoDB" id="9790848at2"/>
<evidence type="ECO:0000313" key="4">
    <source>
        <dbReference type="Proteomes" id="UP000248326"/>
    </source>
</evidence>
<accession>A0A318SPX0</accession>
<dbReference type="InterPro" id="IPR001457">
    <property type="entry name" value="NADH_UbQ/plastoQ_OxRdtase_su6"/>
</dbReference>
<dbReference type="Proteomes" id="UP000248326">
    <property type="component" value="Unassembled WGS sequence"/>
</dbReference>
<dbReference type="GO" id="GO:0048038">
    <property type="term" value="F:quinone binding"/>
    <property type="evidence" value="ECO:0007669"/>
    <property type="project" value="UniProtKB-UniRule"/>
</dbReference>
<feature type="transmembrane region" description="Helical" evidence="2">
    <location>
        <begin position="89"/>
        <end position="112"/>
    </location>
</feature>
<keyword evidence="4" id="KW-1185">Reference proteome</keyword>
<reference evidence="3 4" key="1">
    <citation type="submission" date="2018-06" db="EMBL/GenBank/DDBJ databases">
        <title>Genomic Encyclopedia of Type Strains, Phase IV (KMG-IV): sequencing the most valuable type-strain genomes for metagenomic binning, comparative biology and taxonomic classification.</title>
        <authorList>
            <person name="Goeker M."/>
        </authorList>
    </citation>
    <scope>NUCLEOTIDE SEQUENCE [LARGE SCALE GENOMIC DNA]</scope>
    <source>
        <strain evidence="3 4">DSM 18048</strain>
    </source>
</reference>
<dbReference type="InterPro" id="IPR042106">
    <property type="entry name" value="Nuo/plastoQ_OxRdtase_6_NuoJ"/>
</dbReference>
<name>A0A318SPX0_9DEIO</name>
<proteinExistence type="inferred from homology"/>